<organism evidence="2 3">
    <name type="scientific">Helianthus annuus</name>
    <name type="common">Common sunflower</name>
    <dbReference type="NCBI Taxonomy" id="4232"/>
    <lineage>
        <taxon>Eukaryota</taxon>
        <taxon>Viridiplantae</taxon>
        <taxon>Streptophyta</taxon>
        <taxon>Embryophyta</taxon>
        <taxon>Tracheophyta</taxon>
        <taxon>Spermatophyta</taxon>
        <taxon>Magnoliopsida</taxon>
        <taxon>eudicotyledons</taxon>
        <taxon>Gunneridae</taxon>
        <taxon>Pentapetalae</taxon>
        <taxon>asterids</taxon>
        <taxon>campanulids</taxon>
        <taxon>Asterales</taxon>
        <taxon>Asteraceae</taxon>
        <taxon>Asteroideae</taxon>
        <taxon>Heliantheae alliance</taxon>
        <taxon>Heliantheae</taxon>
        <taxon>Helianthus</taxon>
    </lineage>
</organism>
<dbReference type="Proteomes" id="UP000215914">
    <property type="component" value="Unassembled WGS sequence"/>
</dbReference>
<gene>
    <name evidence="2" type="ORF">HanXRQr2_Chr12g0520841</name>
</gene>
<protein>
    <submittedName>
        <fullName evidence="2">Uncharacterized protein</fullName>
    </submittedName>
</protein>
<accession>A0A9K3ELR3</accession>
<evidence type="ECO:0000313" key="2">
    <source>
        <dbReference type="EMBL" id="KAF5776131.1"/>
    </source>
</evidence>
<evidence type="ECO:0000313" key="3">
    <source>
        <dbReference type="Proteomes" id="UP000215914"/>
    </source>
</evidence>
<dbReference type="EMBL" id="MNCJ02000327">
    <property type="protein sequence ID" value="KAF5776131.1"/>
    <property type="molecule type" value="Genomic_DNA"/>
</dbReference>
<evidence type="ECO:0000256" key="1">
    <source>
        <dbReference type="SAM" id="Phobius"/>
    </source>
</evidence>
<keyword evidence="1" id="KW-0812">Transmembrane</keyword>
<name>A0A9K3ELR3_HELAN</name>
<keyword evidence="3" id="KW-1185">Reference proteome</keyword>
<dbReference type="AlphaFoldDB" id="A0A9K3ELR3"/>
<proteinExistence type="predicted"/>
<sequence>MPNRVNEFNSRKLFLGMIGIAIILDILLAKFVKNLADIKTSYYVGGGICIAILESLPY</sequence>
<reference evidence="2" key="1">
    <citation type="journal article" date="2017" name="Nature">
        <title>The sunflower genome provides insights into oil metabolism, flowering and Asterid evolution.</title>
        <authorList>
            <person name="Badouin H."/>
            <person name="Gouzy J."/>
            <person name="Grassa C.J."/>
            <person name="Murat F."/>
            <person name="Staton S.E."/>
            <person name="Cottret L."/>
            <person name="Lelandais-Briere C."/>
            <person name="Owens G.L."/>
            <person name="Carrere S."/>
            <person name="Mayjonade B."/>
            <person name="Legrand L."/>
            <person name="Gill N."/>
            <person name="Kane N.C."/>
            <person name="Bowers J.E."/>
            <person name="Hubner S."/>
            <person name="Bellec A."/>
            <person name="Berard A."/>
            <person name="Berges H."/>
            <person name="Blanchet N."/>
            <person name="Boniface M.C."/>
            <person name="Brunel D."/>
            <person name="Catrice O."/>
            <person name="Chaidir N."/>
            <person name="Claudel C."/>
            <person name="Donnadieu C."/>
            <person name="Faraut T."/>
            <person name="Fievet G."/>
            <person name="Helmstetter N."/>
            <person name="King M."/>
            <person name="Knapp S.J."/>
            <person name="Lai Z."/>
            <person name="Le Paslier M.C."/>
            <person name="Lippi Y."/>
            <person name="Lorenzon L."/>
            <person name="Mandel J.R."/>
            <person name="Marage G."/>
            <person name="Marchand G."/>
            <person name="Marquand E."/>
            <person name="Bret-Mestries E."/>
            <person name="Morien E."/>
            <person name="Nambeesan S."/>
            <person name="Nguyen T."/>
            <person name="Pegot-Espagnet P."/>
            <person name="Pouilly N."/>
            <person name="Raftis F."/>
            <person name="Sallet E."/>
            <person name="Schiex T."/>
            <person name="Thomas J."/>
            <person name="Vandecasteele C."/>
            <person name="Vares D."/>
            <person name="Vear F."/>
            <person name="Vautrin S."/>
            <person name="Crespi M."/>
            <person name="Mangin B."/>
            <person name="Burke J.M."/>
            <person name="Salse J."/>
            <person name="Munos S."/>
            <person name="Vincourt P."/>
            <person name="Rieseberg L.H."/>
            <person name="Langlade N.B."/>
        </authorList>
    </citation>
    <scope>NUCLEOTIDE SEQUENCE</scope>
    <source>
        <tissue evidence="2">Leaves</tissue>
    </source>
</reference>
<keyword evidence="1" id="KW-1133">Transmembrane helix</keyword>
<keyword evidence="1" id="KW-0472">Membrane</keyword>
<dbReference type="Gramene" id="mRNA:HanXRQr2_Chr12g0520841">
    <property type="protein sequence ID" value="CDS:HanXRQr2_Chr12g0520841.1"/>
    <property type="gene ID" value="HanXRQr2_Chr12g0520841"/>
</dbReference>
<comment type="caution">
    <text evidence="2">The sequence shown here is derived from an EMBL/GenBank/DDBJ whole genome shotgun (WGS) entry which is preliminary data.</text>
</comment>
<reference evidence="2" key="2">
    <citation type="submission" date="2020-06" db="EMBL/GenBank/DDBJ databases">
        <title>Helianthus annuus Genome sequencing and assembly Release 2.</title>
        <authorList>
            <person name="Gouzy J."/>
            <person name="Langlade N."/>
            <person name="Munos S."/>
        </authorList>
    </citation>
    <scope>NUCLEOTIDE SEQUENCE</scope>
    <source>
        <tissue evidence="2">Leaves</tissue>
    </source>
</reference>
<feature type="transmembrane region" description="Helical" evidence="1">
    <location>
        <begin position="12"/>
        <end position="32"/>
    </location>
</feature>